<organism evidence="7 8">
    <name type="scientific">Leptobrachium leishanense</name>
    <name type="common">Leishan spiny toad</name>
    <dbReference type="NCBI Taxonomy" id="445787"/>
    <lineage>
        <taxon>Eukaryota</taxon>
        <taxon>Metazoa</taxon>
        <taxon>Chordata</taxon>
        <taxon>Craniata</taxon>
        <taxon>Vertebrata</taxon>
        <taxon>Euteleostomi</taxon>
        <taxon>Amphibia</taxon>
        <taxon>Batrachia</taxon>
        <taxon>Anura</taxon>
        <taxon>Pelobatoidea</taxon>
        <taxon>Megophryidae</taxon>
        <taxon>Leptobrachium</taxon>
    </lineage>
</organism>
<dbReference type="FunFam" id="2.60.20.10:FF:000003">
    <property type="entry name" value="Crystallin gamma S"/>
    <property type="match status" value="1"/>
</dbReference>
<evidence type="ECO:0000256" key="1">
    <source>
        <dbReference type="ARBA" id="ARBA00003689"/>
    </source>
</evidence>
<dbReference type="PANTHER" id="PTHR11818:SF6">
    <property type="entry name" value="GAMMA-CRYSTALLIN S"/>
    <property type="match status" value="1"/>
</dbReference>
<dbReference type="InterPro" id="IPR011024">
    <property type="entry name" value="G_crystallin-like"/>
</dbReference>
<dbReference type="Gene3D" id="2.60.20.10">
    <property type="entry name" value="Crystallins"/>
    <property type="match status" value="2"/>
</dbReference>
<reference evidence="7" key="2">
    <citation type="submission" date="2025-09" db="UniProtKB">
        <authorList>
            <consortium name="Ensembl"/>
        </authorList>
    </citation>
    <scope>IDENTIFICATION</scope>
</reference>
<protein>
    <recommendedName>
        <fullName evidence="6">Beta/gamma crystallin 'Greek key' domain-containing protein</fullName>
    </recommendedName>
</protein>
<dbReference type="Ensembl" id="ENSLLET00000047182.1">
    <property type="protein sequence ID" value="ENSLLEP00000045371.1"/>
    <property type="gene ID" value="ENSLLEG00000028778.1"/>
</dbReference>
<feature type="domain" description="Beta/gamma crystallin 'Greek key'" evidence="6">
    <location>
        <begin position="131"/>
        <end position="173"/>
    </location>
</feature>
<accession>A0A8C5QZT2</accession>
<dbReference type="Proteomes" id="UP000694569">
    <property type="component" value="Unplaced"/>
</dbReference>
<feature type="domain" description="Beta/gamma crystallin 'Greek key'" evidence="6">
    <location>
        <begin position="92"/>
        <end position="130"/>
    </location>
</feature>
<reference evidence="7" key="1">
    <citation type="submission" date="2025-08" db="UniProtKB">
        <authorList>
            <consortium name="Ensembl"/>
        </authorList>
    </citation>
    <scope>IDENTIFICATION</scope>
</reference>
<evidence type="ECO:0000256" key="4">
    <source>
        <dbReference type="ARBA" id="ARBA00022613"/>
    </source>
</evidence>
<sequence length="265" mass="31519">MKRDLMWEPLSFLINTAKQAFGEKGTSSCQLQHAPFGQGIVASTVKQDFLRHDLHCHHLLGSSARCQQDLNKPEGLLQVTGPVMNPQQNNHNFIIFYEDRNFQGRSYECNSECPDLTSYFHRCNSIRVDSGNWILYEHPNYRGHQYYLSRGEYPNFQQWMGYNDSIRSCRISPQHQGSFSVKVYERDDFRGQMMEFTEDCPNVYDRFRFHDIHSSHVNDGYWMFYEEPNYKGRQYYLRPGEYRRYSDWGASSPRIGSFRRVHHFQ</sequence>
<comment type="subunit">
    <text evidence="3">Monomer.</text>
</comment>
<evidence type="ECO:0000313" key="7">
    <source>
        <dbReference type="Ensembl" id="ENSLLEP00000045371.1"/>
    </source>
</evidence>
<dbReference type="SMART" id="SM00247">
    <property type="entry name" value="XTALbg"/>
    <property type="match status" value="2"/>
</dbReference>
<dbReference type="GO" id="GO:0002088">
    <property type="term" value="P:lens development in camera-type eye"/>
    <property type="evidence" value="ECO:0007669"/>
    <property type="project" value="TreeGrafter"/>
</dbReference>
<dbReference type="Pfam" id="PF00030">
    <property type="entry name" value="Crystall"/>
    <property type="match status" value="2"/>
</dbReference>
<comment type="similarity">
    <text evidence="2">Belongs to the beta/gamma-crystallin family.</text>
</comment>
<dbReference type="FunFam" id="2.60.20.10:FF:000001">
    <property type="entry name" value="Crystallin gamma S"/>
    <property type="match status" value="1"/>
</dbReference>
<dbReference type="OrthoDB" id="8407241at2759"/>
<dbReference type="GO" id="GO:0007601">
    <property type="term" value="P:visual perception"/>
    <property type="evidence" value="ECO:0007669"/>
    <property type="project" value="TreeGrafter"/>
</dbReference>
<dbReference type="InterPro" id="IPR001064">
    <property type="entry name" value="Beta/gamma_crystallin"/>
</dbReference>
<feature type="domain" description="Beta/gamma crystallin 'Greek key'" evidence="6">
    <location>
        <begin position="220"/>
        <end position="262"/>
    </location>
</feature>
<evidence type="ECO:0000313" key="8">
    <source>
        <dbReference type="Proteomes" id="UP000694569"/>
    </source>
</evidence>
<dbReference type="PRINTS" id="PR01367">
    <property type="entry name" value="BGCRYSTALLIN"/>
</dbReference>
<keyword evidence="8" id="KW-1185">Reference proteome</keyword>
<dbReference type="AlphaFoldDB" id="A0A8C5QZT2"/>
<comment type="function">
    <text evidence="1">Crystallins are the dominant structural components of the vertebrate eye lens.</text>
</comment>
<name>A0A8C5QZT2_9ANUR</name>
<dbReference type="GO" id="GO:0005212">
    <property type="term" value="F:structural constituent of eye lens"/>
    <property type="evidence" value="ECO:0007669"/>
    <property type="project" value="UniProtKB-KW"/>
</dbReference>
<dbReference type="PANTHER" id="PTHR11818">
    <property type="entry name" value="BETA/GAMMA CRYSTALLIN"/>
    <property type="match status" value="1"/>
</dbReference>
<dbReference type="SUPFAM" id="SSF49695">
    <property type="entry name" value="gamma-Crystallin-like"/>
    <property type="match status" value="1"/>
</dbReference>
<evidence type="ECO:0000256" key="5">
    <source>
        <dbReference type="ARBA" id="ARBA00022737"/>
    </source>
</evidence>
<proteinExistence type="inferred from homology"/>
<dbReference type="GeneTree" id="ENSGT00940000162667"/>
<dbReference type="InterPro" id="IPR050252">
    <property type="entry name" value="Beta/Gamma-Crystallin"/>
</dbReference>
<keyword evidence="5" id="KW-0677">Repeat</keyword>
<evidence type="ECO:0000256" key="3">
    <source>
        <dbReference type="ARBA" id="ARBA00011245"/>
    </source>
</evidence>
<evidence type="ECO:0000256" key="2">
    <source>
        <dbReference type="ARBA" id="ARBA00009646"/>
    </source>
</evidence>
<evidence type="ECO:0000259" key="6">
    <source>
        <dbReference type="PROSITE" id="PS50915"/>
    </source>
</evidence>
<keyword evidence="4" id="KW-0273">Eye lens protein</keyword>
<dbReference type="PROSITE" id="PS50915">
    <property type="entry name" value="CRYSTALLIN_BETA_GAMMA"/>
    <property type="match status" value="3"/>
</dbReference>